<organism evidence="2 3">
    <name type="scientific">Aspergillus calidoustus</name>
    <dbReference type="NCBI Taxonomy" id="454130"/>
    <lineage>
        <taxon>Eukaryota</taxon>
        <taxon>Fungi</taxon>
        <taxon>Dikarya</taxon>
        <taxon>Ascomycota</taxon>
        <taxon>Pezizomycotina</taxon>
        <taxon>Eurotiomycetes</taxon>
        <taxon>Eurotiomycetidae</taxon>
        <taxon>Eurotiales</taxon>
        <taxon>Aspergillaceae</taxon>
        <taxon>Aspergillus</taxon>
        <taxon>Aspergillus subgen. Nidulantes</taxon>
    </lineage>
</organism>
<name>A0A0U5GI07_ASPCI</name>
<protein>
    <recommendedName>
        <fullName evidence="4">BTB domain-containing protein</fullName>
    </recommendedName>
</protein>
<gene>
    <name evidence="2" type="ORF">ASPCAL13969</name>
</gene>
<dbReference type="OMA" id="PAWICIC"/>
<reference evidence="3" key="1">
    <citation type="journal article" date="2016" name="Genome Announc.">
        <title>Draft genome sequences of fungus Aspergillus calidoustus.</title>
        <authorList>
            <person name="Horn F."/>
            <person name="Linde J."/>
            <person name="Mattern D.J."/>
            <person name="Walther G."/>
            <person name="Guthke R."/>
            <person name="Scherlach K."/>
            <person name="Martin K."/>
            <person name="Brakhage A.A."/>
            <person name="Petzke L."/>
            <person name="Valiante V."/>
        </authorList>
    </citation>
    <scope>NUCLEOTIDE SEQUENCE [LARGE SCALE GENOMIC DNA]</scope>
    <source>
        <strain evidence="3">SF006504</strain>
    </source>
</reference>
<dbReference type="EMBL" id="CDMC01000021">
    <property type="protein sequence ID" value="CEL10861.1"/>
    <property type="molecule type" value="Genomic_DNA"/>
</dbReference>
<evidence type="ECO:0008006" key="4">
    <source>
        <dbReference type="Google" id="ProtNLM"/>
    </source>
</evidence>
<dbReference type="Gene3D" id="3.30.710.10">
    <property type="entry name" value="Potassium Channel Kv1.1, Chain A"/>
    <property type="match status" value="1"/>
</dbReference>
<dbReference type="AlphaFoldDB" id="A0A0U5GI07"/>
<keyword evidence="3" id="KW-1185">Reference proteome</keyword>
<evidence type="ECO:0000313" key="3">
    <source>
        <dbReference type="Proteomes" id="UP000054771"/>
    </source>
</evidence>
<dbReference type="Proteomes" id="UP000054771">
    <property type="component" value="Unassembled WGS sequence"/>
</dbReference>
<feature type="compositionally biased region" description="Polar residues" evidence="1">
    <location>
        <begin position="56"/>
        <end position="65"/>
    </location>
</feature>
<dbReference type="OrthoDB" id="5275938at2759"/>
<dbReference type="InterPro" id="IPR011333">
    <property type="entry name" value="SKP1/BTB/POZ_sf"/>
</dbReference>
<sequence>MGDQVDQMDIQEPQKGVTPILYELDPAGDVTFVVVNIPQDLPENLRDLKADFLAGQSTPEATPTGSDRDGQLPPETSTPASSKKADKIRLRIRASSKHLVLASGYFARMFAGGFSEGLVLQSQGSVELQILHVNGLAFLLLMLIIHGRPRLVPRKVSKETLTDVAILVDYYQCQDPVEVFSDMWIKDLEDVEETTSLASLQWVMISWVFKYNPKFKKASKAVVSDSPDTISSLGLPLPANILAKMNDQRISFLQNFIDGLHRQLEVITKGCLKRGDRNTKNVELCLCAVLGAFTHDMFALNVLSPKPESPFSNIQISKLVAAFKETPDSPRVEDEHSTTHNDCRLSARRKALFQQHPLPEGLDLDDLNA</sequence>
<dbReference type="STRING" id="454130.A0A0U5GI07"/>
<accession>A0A0U5GI07</accession>
<feature type="region of interest" description="Disordered" evidence="1">
    <location>
        <begin position="56"/>
        <end position="85"/>
    </location>
</feature>
<evidence type="ECO:0000313" key="2">
    <source>
        <dbReference type="EMBL" id="CEL10861.1"/>
    </source>
</evidence>
<evidence type="ECO:0000256" key="1">
    <source>
        <dbReference type="SAM" id="MobiDB-lite"/>
    </source>
</evidence>
<proteinExistence type="predicted"/>